<dbReference type="RefSeq" id="WP_209705728.1">
    <property type="nucleotide sequence ID" value="NZ_JAFIDA010000001.1"/>
</dbReference>
<keyword evidence="2 6" id="KW-0812">Transmembrane</keyword>
<reference evidence="7" key="1">
    <citation type="submission" date="2021-02" db="EMBL/GenBank/DDBJ databases">
        <title>Sequencing the genomes of 1000 actinobacteria strains.</title>
        <authorList>
            <person name="Klenk H.-P."/>
        </authorList>
    </citation>
    <scope>NUCLEOTIDE SEQUENCE</scope>
    <source>
        <strain evidence="7">DSM 22850</strain>
    </source>
</reference>
<evidence type="ECO:0000313" key="8">
    <source>
        <dbReference type="Proteomes" id="UP000675163"/>
    </source>
</evidence>
<sequence length="209" mass="22779">MTTLPPEGSEPQVPGGQPTNDPVVPEAPQVAVPPQAPLPPQQAPQPAAPQAPQAPQAPPAPQYQQPAAPQQPQYQQPGGGQVPPGGYQQPYAQQPTADPLSNITLNYWLSVFFTWIPALIFFLIEKDKGNRQALDYHRENLNFSLLRTGVVIASYILGAIPAIGWLFVVLLWIGSVVLFVFHIMAAAKTPEAYRRGQKPPFIFNIPLIK</sequence>
<evidence type="ECO:0000256" key="6">
    <source>
        <dbReference type="SAM" id="Phobius"/>
    </source>
</evidence>
<dbReference type="Pfam" id="PF09685">
    <property type="entry name" value="MamF_MmsF"/>
    <property type="match status" value="1"/>
</dbReference>
<feature type="transmembrane region" description="Helical" evidence="6">
    <location>
        <begin position="145"/>
        <end position="163"/>
    </location>
</feature>
<proteinExistence type="predicted"/>
<comment type="subcellular location">
    <subcellularLocation>
        <location evidence="1">Membrane</location>
        <topology evidence="1">Multi-pass membrane protein</topology>
    </subcellularLocation>
</comment>
<protein>
    <submittedName>
        <fullName evidence="7">Membrane protein</fullName>
    </submittedName>
</protein>
<keyword evidence="3 6" id="KW-1133">Transmembrane helix</keyword>
<dbReference type="Proteomes" id="UP000675163">
    <property type="component" value="Unassembled WGS sequence"/>
</dbReference>
<feature type="compositionally biased region" description="Low complexity" evidence="5">
    <location>
        <begin position="22"/>
        <end position="33"/>
    </location>
</feature>
<dbReference type="AlphaFoldDB" id="A0A940PU73"/>
<comment type="caution">
    <text evidence="7">The sequence shown here is derived from an EMBL/GenBank/DDBJ whole genome shotgun (WGS) entry which is preliminary data.</text>
</comment>
<feature type="region of interest" description="Disordered" evidence="5">
    <location>
        <begin position="1"/>
        <end position="94"/>
    </location>
</feature>
<keyword evidence="8" id="KW-1185">Reference proteome</keyword>
<evidence type="ECO:0000256" key="1">
    <source>
        <dbReference type="ARBA" id="ARBA00004141"/>
    </source>
</evidence>
<feature type="transmembrane region" description="Helical" evidence="6">
    <location>
        <begin position="169"/>
        <end position="187"/>
    </location>
</feature>
<dbReference type="EMBL" id="JAFIDA010000001">
    <property type="protein sequence ID" value="MBP1326893.1"/>
    <property type="molecule type" value="Genomic_DNA"/>
</dbReference>
<dbReference type="InterPro" id="IPR019109">
    <property type="entry name" value="MamF_MmsF"/>
</dbReference>
<evidence type="ECO:0000256" key="2">
    <source>
        <dbReference type="ARBA" id="ARBA00022692"/>
    </source>
</evidence>
<feature type="compositionally biased region" description="Low complexity" evidence="5">
    <location>
        <begin position="62"/>
        <end position="76"/>
    </location>
</feature>
<evidence type="ECO:0000313" key="7">
    <source>
        <dbReference type="EMBL" id="MBP1326893.1"/>
    </source>
</evidence>
<accession>A0A940PU73</accession>
<evidence type="ECO:0000256" key="5">
    <source>
        <dbReference type="SAM" id="MobiDB-lite"/>
    </source>
</evidence>
<feature type="compositionally biased region" description="Pro residues" evidence="5">
    <location>
        <begin position="34"/>
        <end position="49"/>
    </location>
</feature>
<organism evidence="7 8">
    <name type="scientific">Leucobacter exalbidus</name>
    <dbReference type="NCBI Taxonomy" id="662960"/>
    <lineage>
        <taxon>Bacteria</taxon>
        <taxon>Bacillati</taxon>
        <taxon>Actinomycetota</taxon>
        <taxon>Actinomycetes</taxon>
        <taxon>Micrococcales</taxon>
        <taxon>Microbacteriaceae</taxon>
        <taxon>Leucobacter</taxon>
    </lineage>
</organism>
<gene>
    <name evidence="7" type="ORF">JOF28_002125</name>
</gene>
<feature type="transmembrane region" description="Helical" evidence="6">
    <location>
        <begin position="105"/>
        <end position="124"/>
    </location>
</feature>
<evidence type="ECO:0000256" key="3">
    <source>
        <dbReference type="ARBA" id="ARBA00022989"/>
    </source>
</evidence>
<name>A0A940PU73_9MICO</name>
<feature type="compositionally biased region" description="Low complexity" evidence="5">
    <location>
        <begin position="84"/>
        <end position="94"/>
    </location>
</feature>
<keyword evidence="4 6" id="KW-0472">Membrane</keyword>
<evidence type="ECO:0000256" key="4">
    <source>
        <dbReference type="ARBA" id="ARBA00023136"/>
    </source>
</evidence>